<proteinExistence type="predicted"/>
<keyword evidence="2" id="KW-1185">Reference proteome</keyword>
<protein>
    <recommendedName>
        <fullName evidence="3">DUF2642 domain-containing protein</fullName>
    </recommendedName>
</protein>
<evidence type="ECO:0000313" key="1">
    <source>
        <dbReference type="EMBL" id="TCP24507.1"/>
    </source>
</evidence>
<dbReference type="EMBL" id="SLXK01000024">
    <property type="protein sequence ID" value="TCP24507.1"/>
    <property type="molecule type" value="Genomic_DNA"/>
</dbReference>
<dbReference type="Proteomes" id="UP000295416">
    <property type="component" value="Unassembled WGS sequence"/>
</dbReference>
<dbReference type="OrthoDB" id="2716151at2"/>
<dbReference type="AlphaFoldDB" id="A0A4R2NRQ9"/>
<evidence type="ECO:0008006" key="3">
    <source>
        <dbReference type="Google" id="ProtNLM"/>
    </source>
</evidence>
<evidence type="ECO:0000313" key="2">
    <source>
        <dbReference type="Proteomes" id="UP000295416"/>
    </source>
</evidence>
<gene>
    <name evidence="1" type="ORF">EV207_1244</name>
</gene>
<dbReference type="RefSeq" id="WP_132746936.1">
    <property type="nucleotide sequence ID" value="NZ_SLXK01000024.1"/>
</dbReference>
<accession>A0A4R2NRQ9</accession>
<sequence>MEHFRNFIGETVEVVMSGNHYINGILIDNGPDIIVIYDGDDFLYIPLIHIQFINFNNSEEYDFEKPEDVPIGDKDDSISLRKVLNNAKGIFTEVFVTSNQSIHGYVTSVMNDYLVFFSPVYKEIFIPLNHIKWLMPYNISERPYALNKEEFPITPSNIPLARTFAQQCKKYIGQIVIFDLGNNPNKIGKLVKVDDSQIELIIARNQSIFTNINHVKTVHLP</sequence>
<comment type="caution">
    <text evidence="1">The sequence shown here is derived from an EMBL/GenBank/DDBJ whole genome shotgun (WGS) entry which is preliminary data.</text>
</comment>
<reference evidence="1 2" key="1">
    <citation type="submission" date="2019-03" db="EMBL/GenBank/DDBJ databases">
        <title>Genomic Encyclopedia of Type Strains, Phase IV (KMG-IV): sequencing the most valuable type-strain genomes for metagenomic binning, comparative biology and taxonomic classification.</title>
        <authorList>
            <person name="Goeker M."/>
        </authorList>
    </citation>
    <scope>NUCLEOTIDE SEQUENCE [LARGE SCALE GENOMIC DNA]</scope>
    <source>
        <strain evidence="1 2">DSM 19377</strain>
    </source>
</reference>
<name>A0A4R2NRQ9_9BACL</name>
<organism evidence="1 2">
    <name type="scientific">Scopulibacillus darangshiensis</name>
    <dbReference type="NCBI Taxonomy" id="442528"/>
    <lineage>
        <taxon>Bacteria</taxon>
        <taxon>Bacillati</taxon>
        <taxon>Bacillota</taxon>
        <taxon>Bacilli</taxon>
        <taxon>Bacillales</taxon>
        <taxon>Sporolactobacillaceae</taxon>
        <taxon>Scopulibacillus</taxon>
    </lineage>
</organism>